<evidence type="ECO:0000256" key="5">
    <source>
        <dbReference type="ARBA" id="ARBA00023180"/>
    </source>
</evidence>
<evidence type="ECO:0000256" key="4">
    <source>
        <dbReference type="ARBA" id="ARBA00023157"/>
    </source>
</evidence>
<dbReference type="PANTHER" id="PTHR11559">
    <property type="entry name" value="CARBOXYLESTERASE"/>
    <property type="match status" value="1"/>
</dbReference>
<dbReference type="Gene3D" id="3.40.50.1820">
    <property type="entry name" value="alpha/beta hydrolase"/>
    <property type="match status" value="1"/>
</dbReference>
<keyword evidence="9" id="KW-1185">Reference proteome</keyword>
<evidence type="ECO:0000256" key="6">
    <source>
        <dbReference type="RuleBase" id="RU361235"/>
    </source>
</evidence>
<dbReference type="Proteomes" id="UP001329430">
    <property type="component" value="Chromosome 1"/>
</dbReference>
<dbReference type="AlphaFoldDB" id="A0AAN7VI33"/>
<dbReference type="Pfam" id="PF00135">
    <property type="entry name" value="COesterase"/>
    <property type="match status" value="1"/>
</dbReference>
<dbReference type="PROSITE" id="PS00122">
    <property type="entry name" value="CARBOXYLESTERASE_B_1"/>
    <property type="match status" value="1"/>
</dbReference>
<dbReference type="InterPro" id="IPR050309">
    <property type="entry name" value="Type-B_Carboxylest/Lipase"/>
</dbReference>
<keyword evidence="3 6" id="KW-0378">Hydrolase</keyword>
<evidence type="ECO:0000256" key="3">
    <source>
        <dbReference type="ARBA" id="ARBA00022801"/>
    </source>
</evidence>
<reference evidence="8 9" key="1">
    <citation type="journal article" date="2024" name="Insects">
        <title>An Improved Chromosome-Level Genome Assembly of the Firefly Pyrocoelia pectoralis.</title>
        <authorList>
            <person name="Fu X."/>
            <person name="Meyer-Rochow V.B."/>
            <person name="Ballantyne L."/>
            <person name="Zhu X."/>
        </authorList>
    </citation>
    <scope>NUCLEOTIDE SEQUENCE [LARGE SCALE GENOMIC DNA]</scope>
    <source>
        <strain evidence="8">XCY_ONT2</strain>
    </source>
</reference>
<keyword evidence="5" id="KW-0325">Glycoprotein</keyword>
<feature type="domain" description="Carboxylesterase type B" evidence="7">
    <location>
        <begin position="40"/>
        <end position="555"/>
    </location>
</feature>
<comment type="similarity">
    <text evidence="1 6">Belongs to the type-B carboxylesterase/lipase family.</text>
</comment>
<sequence>MVHQLGCLWILELRELSLYNFLVKYLTRLPFKGSFANDGPLVQTSLGKIIGFYRSSFEGRVFSAFEGIPYARPPVGDLRFEPPQPALPWNEVLNANTQHICKQDETPFMPLGNPGSEDCLYLNVYVPKAKLSEHDNYDVIVNIHGGGFMIGASSFAGPRYFMDRDVIYVNLNYRLGILGFLSTEDDIVPGNNGLKDQQLALNWVQTHIKQFGGNPKSVTLMGSSAGAASVHYHYFSPKSKGLFHRGISQSGTVLMPWAVQKGALQKTKKLALSLNCQGSDTRTIIKCLKAIPVDEIINKTKDFNDLGLIPLVPSFAPVVEVESKFPFLTKHPYKQLEDGEVYDIPWLTWITKDEGIFMVMYLINILDQVENYWDEWSDYLFDYKYVCPEASKKEISGKIKSFYFKNEKITQDNVKSLIKALTDRFFTVGFETTIQMQAKVTNSHVYAAVYGYNKSDSIGKTMGIELDGVPHGADAFIMHDMSMPVISKMQLSDSDILMKNVLIDFVTSFANNGKPQSGEVDWKPITSNHPKYLLINDFNDTTMTEIPKSSPTEFWTSLNFLENNRAERLREEL</sequence>
<dbReference type="InterPro" id="IPR029058">
    <property type="entry name" value="AB_hydrolase_fold"/>
</dbReference>
<organism evidence="8 9">
    <name type="scientific">Pyrocoelia pectoralis</name>
    <dbReference type="NCBI Taxonomy" id="417401"/>
    <lineage>
        <taxon>Eukaryota</taxon>
        <taxon>Metazoa</taxon>
        <taxon>Ecdysozoa</taxon>
        <taxon>Arthropoda</taxon>
        <taxon>Hexapoda</taxon>
        <taxon>Insecta</taxon>
        <taxon>Pterygota</taxon>
        <taxon>Neoptera</taxon>
        <taxon>Endopterygota</taxon>
        <taxon>Coleoptera</taxon>
        <taxon>Polyphaga</taxon>
        <taxon>Elateriformia</taxon>
        <taxon>Elateroidea</taxon>
        <taxon>Lampyridae</taxon>
        <taxon>Lampyrinae</taxon>
        <taxon>Pyrocoelia</taxon>
    </lineage>
</organism>
<dbReference type="SUPFAM" id="SSF53474">
    <property type="entry name" value="alpha/beta-Hydrolases"/>
    <property type="match status" value="1"/>
</dbReference>
<keyword evidence="2" id="KW-0719">Serine esterase</keyword>
<proteinExistence type="inferred from homology"/>
<keyword evidence="4" id="KW-1015">Disulfide bond</keyword>
<dbReference type="EMBL" id="JAVRBK010000001">
    <property type="protein sequence ID" value="KAK5649285.1"/>
    <property type="molecule type" value="Genomic_DNA"/>
</dbReference>
<dbReference type="PROSITE" id="PS00941">
    <property type="entry name" value="CARBOXYLESTERASE_B_2"/>
    <property type="match status" value="1"/>
</dbReference>
<evidence type="ECO:0000256" key="2">
    <source>
        <dbReference type="ARBA" id="ARBA00022487"/>
    </source>
</evidence>
<dbReference type="EC" id="3.1.1.-" evidence="6"/>
<evidence type="ECO:0000313" key="9">
    <source>
        <dbReference type="Proteomes" id="UP001329430"/>
    </source>
</evidence>
<evidence type="ECO:0000313" key="8">
    <source>
        <dbReference type="EMBL" id="KAK5649285.1"/>
    </source>
</evidence>
<name>A0AAN7VI33_9COLE</name>
<dbReference type="InterPro" id="IPR019819">
    <property type="entry name" value="Carboxylesterase_B_CS"/>
</dbReference>
<comment type="caution">
    <text evidence="8">The sequence shown here is derived from an EMBL/GenBank/DDBJ whole genome shotgun (WGS) entry which is preliminary data.</text>
</comment>
<evidence type="ECO:0000256" key="1">
    <source>
        <dbReference type="ARBA" id="ARBA00005964"/>
    </source>
</evidence>
<evidence type="ECO:0000259" key="7">
    <source>
        <dbReference type="Pfam" id="PF00135"/>
    </source>
</evidence>
<dbReference type="GO" id="GO:0052689">
    <property type="term" value="F:carboxylic ester hydrolase activity"/>
    <property type="evidence" value="ECO:0007669"/>
    <property type="project" value="UniProtKB-KW"/>
</dbReference>
<gene>
    <name evidence="8" type="ORF">RI129_000314</name>
</gene>
<dbReference type="InterPro" id="IPR019826">
    <property type="entry name" value="Carboxylesterase_B_AS"/>
</dbReference>
<dbReference type="InterPro" id="IPR002018">
    <property type="entry name" value="CarbesteraseB"/>
</dbReference>
<protein>
    <recommendedName>
        <fullName evidence="6">Carboxylic ester hydrolase</fullName>
        <ecNumber evidence="6">3.1.1.-</ecNumber>
    </recommendedName>
</protein>
<accession>A0AAN7VI33</accession>